<name>A0A0K1Q6D3_9BACT</name>
<evidence type="ECO:0000313" key="3">
    <source>
        <dbReference type="EMBL" id="AKV00975.1"/>
    </source>
</evidence>
<dbReference type="RefSeq" id="WP_146652162.1">
    <property type="nucleotide sequence ID" value="NZ_CP012333.1"/>
</dbReference>
<organism evidence="3 4">
    <name type="scientific">Labilithrix luteola</name>
    <dbReference type="NCBI Taxonomy" id="1391654"/>
    <lineage>
        <taxon>Bacteria</taxon>
        <taxon>Pseudomonadati</taxon>
        <taxon>Myxococcota</taxon>
        <taxon>Polyangia</taxon>
        <taxon>Polyangiales</taxon>
        <taxon>Labilitrichaceae</taxon>
        <taxon>Labilithrix</taxon>
    </lineage>
</organism>
<evidence type="ECO:0000313" key="4">
    <source>
        <dbReference type="Proteomes" id="UP000064967"/>
    </source>
</evidence>
<proteinExistence type="predicted"/>
<dbReference type="AlphaFoldDB" id="A0A0K1Q6D3"/>
<keyword evidence="2" id="KW-0812">Transmembrane</keyword>
<sequence>MEQLLWHLRVLTGFELASPYFLPFVVGFVLYQCHYAVVLGQCLVRLLRYGTSAPPLRPGRRPSAVLVMPTLLRSEDELSGLKKAIESAATNGYPGELTIIAAIDDGVSKPALYTELEAWAEQFPVAHDVRIFVTCTKVRTGKAVAIDNGVQYLHAKIAEGLLDAFPTLFFNMDADSQLGPEALVRLADRLTTPYPGSRQFPNIVTSNVCIARSEYWRGWRAYFTVRGLLSIHVAAEFILSMLGKHNYKLHLVPGASGALYCTWSELHRMAPRWAAFMQTLRLRHVMMWWLGACPPSFANSDAGELPEAQTGPGDDTWVTWLAYCARWHGGKLTLELPRTPLHALAYAIRGYFLRALQYEPHARVETKTPTTIRALFKQRVRWNTSRVELSQRWSPVLPFHWTLLFPTVVSTILIVYFNATEAIAMIMLPFVNTDGFLVGFTCAFVIYSTLRFAATAFGVLLDGGFRAHGHKLLGLALSVPYHFVFNKMTTFWGYVQDVFLFGVNTGFSPEETHIKSRLPRIAVAYRVRRALALGIRSIVHGDVPLGWFWLGWHETPWTPSGFEGWTSGKRRVLKPRTVAATLPVVSTSLAAPPASVRASRLSLVPPSTDGSSSRATSEATREAA</sequence>
<dbReference type="Proteomes" id="UP000064967">
    <property type="component" value="Chromosome"/>
</dbReference>
<evidence type="ECO:0000256" key="2">
    <source>
        <dbReference type="SAM" id="Phobius"/>
    </source>
</evidence>
<keyword evidence="2" id="KW-0472">Membrane</keyword>
<feature type="region of interest" description="Disordered" evidence="1">
    <location>
        <begin position="600"/>
        <end position="624"/>
    </location>
</feature>
<dbReference type="SUPFAM" id="SSF53448">
    <property type="entry name" value="Nucleotide-diphospho-sugar transferases"/>
    <property type="match status" value="1"/>
</dbReference>
<dbReference type="EMBL" id="CP012333">
    <property type="protein sequence ID" value="AKV00975.1"/>
    <property type="molecule type" value="Genomic_DNA"/>
</dbReference>
<protein>
    <submittedName>
        <fullName evidence="3">Uncharacterized protein</fullName>
    </submittedName>
</protein>
<dbReference type="STRING" id="1391654.AKJ09_07638"/>
<feature type="compositionally biased region" description="Polar residues" evidence="1">
    <location>
        <begin position="608"/>
        <end position="618"/>
    </location>
</feature>
<accession>A0A0K1Q6D3</accession>
<dbReference type="OrthoDB" id="276604at2"/>
<feature type="transmembrane region" description="Helical" evidence="2">
    <location>
        <begin position="437"/>
        <end position="461"/>
    </location>
</feature>
<keyword evidence="4" id="KW-1185">Reference proteome</keyword>
<evidence type="ECO:0000256" key="1">
    <source>
        <dbReference type="SAM" id="MobiDB-lite"/>
    </source>
</evidence>
<reference evidence="3 4" key="1">
    <citation type="submission" date="2015-08" db="EMBL/GenBank/DDBJ databases">
        <authorList>
            <person name="Babu N.S."/>
            <person name="Beckwith C.J."/>
            <person name="Beseler K.G."/>
            <person name="Brison A."/>
            <person name="Carone J.V."/>
            <person name="Caskin T.P."/>
            <person name="Diamond M."/>
            <person name="Durham M.E."/>
            <person name="Foxe J.M."/>
            <person name="Go M."/>
            <person name="Henderson B.A."/>
            <person name="Jones I.B."/>
            <person name="McGettigan J.A."/>
            <person name="Micheletti S.J."/>
            <person name="Nasrallah M.E."/>
            <person name="Ortiz D."/>
            <person name="Piller C.R."/>
            <person name="Privatt S.R."/>
            <person name="Schneider S.L."/>
            <person name="Sharp S."/>
            <person name="Smith T.C."/>
            <person name="Stanton J.D."/>
            <person name="Ullery H.E."/>
            <person name="Wilson R.J."/>
            <person name="Serrano M.G."/>
            <person name="Buck G."/>
            <person name="Lee V."/>
            <person name="Wang Y."/>
            <person name="Carvalho R."/>
            <person name="Voegtly L."/>
            <person name="Shi R."/>
            <person name="Duckworth R."/>
            <person name="Johnson A."/>
            <person name="Loviza R."/>
            <person name="Walstead R."/>
            <person name="Shah Z."/>
            <person name="Kiflezghi M."/>
            <person name="Wade K."/>
            <person name="Ball S.L."/>
            <person name="Bradley K.W."/>
            <person name="Asai D.J."/>
            <person name="Bowman C.A."/>
            <person name="Russell D.A."/>
            <person name="Pope W.H."/>
            <person name="Jacobs-Sera D."/>
            <person name="Hendrix R.W."/>
            <person name="Hatfull G.F."/>
        </authorList>
    </citation>
    <scope>NUCLEOTIDE SEQUENCE [LARGE SCALE GENOMIC DNA]</scope>
    <source>
        <strain evidence="3 4">DSM 27648</strain>
    </source>
</reference>
<feature type="transmembrane region" description="Helical" evidence="2">
    <location>
        <begin position="396"/>
        <end position="417"/>
    </location>
</feature>
<keyword evidence="2" id="KW-1133">Transmembrane helix</keyword>
<dbReference type="InterPro" id="IPR029044">
    <property type="entry name" value="Nucleotide-diphossugar_trans"/>
</dbReference>
<dbReference type="KEGG" id="llu:AKJ09_07638"/>
<gene>
    <name evidence="3" type="ORF">AKJ09_07638</name>
</gene>